<keyword evidence="3" id="KW-1185">Reference proteome</keyword>
<accession>A0A4Y7T9S3</accession>
<dbReference type="Proteomes" id="UP000298030">
    <property type="component" value="Unassembled WGS sequence"/>
</dbReference>
<dbReference type="AlphaFoldDB" id="A0A4Y7T9S3"/>
<protein>
    <submittedName>
        <fullName evidence="2">Uncharacterized protein</fullName>
    </submittedName>
</protein>
<dbReference type="EMBL" id="QPFP01000021">
    <property type="protein sequence ID" value="TEB30913.1"/>
    <property type="molecule type" value="Genomic_DNA"/>
</dbReference>
<evidence type="ECO:0000256" key="1">
    <source>
        <dbReference type="SAM" id="MobiDB-lite"/>
    </source>
</evidence>
<reference evidence="2 3" key="1">
    <citation type="journal article" date="2019" name="Nat. Ecol. Evol.">
        <title>Megaphylogeny resolves global patterns of mushroom evolution.</title>
        <authorList>
            <person name="Varga T."/>
            <person name="Krizsan K."/>
            <person name="Foldi C."/>
            <person name="Dima B."/>
            <person name="Sanchez-Garcia M."/>
            <person name="Sanchez-Ramirez S."/>
            <person name="Szollosi G.J."/>
            <person name="Szarkandi J.G."/>
            <person name="Papp V."/>
            <person name="Albert L."/>
            <person name="Andreopoulos W."/>
            <person name="Angelini C."/>
            <person name="Antonin V."/>
            <person name="Barry K.W."/>
            <person name="Bougher N.L."/>
            <person name="Buchanan P."/>
            <person name="Buyck B."/>
            <person name="Bense V."/>
            <person name="Catcheside P."/>
            <person name="Chovatia M."/>
            <person name="Cooper J."/>
            <person name="Damon W."/>
            <person name="Desjardin D."/>
            <person name="Finy P."/>
            <person name="Geml J."/>
            <person name="Haridas S."/>
            <person name="Hughes K."/>
            <person name="Justo A."/>
            <person name="Karasinski D."/>
            <person name="Kautmanova I."/>
            <person name="Kiss B."/>
            <person name="Kocsube S."/>
            <person name="Kotiranta H."/>
            <person name="LaButti K.M."/>
            <person name="Lechner B.E."/>
            <person name="Liimatainen K."/>
            <person name="Lipzen A."/>
            <person name="Lukacs Z."/>
            <person name="Mihaltcheva S."/>
            <person name="Morgado L.N."/>
            <person name="Niskanen T."/>
            <person name="Noordeloos M.E."/>
            <person name="Ohm R.A."/>
            <person name="Ortiz-Santana B."/>
            <person name="Ovrebo C."/>
            <person name="Racz N."/>
            <person name="Riley R."/>
            <person name="Savchenko A."/>
            <person name="Shiryaev A."/>
            <person name="Soop K."/>
            <person name="Spirin V."/>
            <person name="Szebenyi C."/>
            <person name="Tomsovsky M."/>
            <person name="Tulloss R.E."/>
            <person name="Uehling J."/>
            <person name="Grigoriev I.V."/>
            <person name="Vagvolgyi C."/>
            <person name="Papp T."/>
            <person name="Martin F.M."/>
            <person name="Miettinen O."/>
            <person name="Hibbett D.S."/>
            <person name="Nagy L.G."/>
        </authorList>
    </citation>
    <scope>NUCLEOTIDE SEQUENCE [LARGE SCALE GENOMIC DNA]</scope>
    <source>
        <strain evidence="2 3">FP101781</strain>
    </source>
</reference>
<name>A0A4Y7T9S3_COPMI</name>
<organism evidence="2 3">
    <name type="scientific">Coprinellus micaceus</name>
    <name type="common">Glistening ink-cap mushroom</name>
    <name type="synonym">Coprinus micaceus</name>
    <dbReference type="NCBI Taxonomy" id="71717"/>
    <lineage>
        <taxon>Eukaryota</taxon>
        <taxon>Fungi</taxon>
        <taxon>Dikarya</taxon>
        <taxon>Basidiomycota</taxon>
        <taxon>Agaricomycotina</taxon>
        <taxon>Agaricomycetes</taxon>
        <taxon>Agaricomycetidae</taxon>
        <taxon>Agaricales</taxon>
        <taxon>Agaricineae</taxon>
        <taxon>Psathyrellaceae</taxon>
        <taxon>Coprinellus</taxon>
    </lineage>
</organism>
<evidence type="ECO:0000313" key="2">
    <source>
        <dbReference type="EMBL" id="TEB30913.1"/>
    </source>
</evidence>
<dbReference type="OrthoDB" id="3021093at2759"/>
<sequence>MKTIETKTTSGGAQHPATVDSKPEDDYDTEPVYPQILVYNVGRAGVRQIADAPNHDEATLIQGFITALRHIDNKGYVVQGAMYSPDMANIFIETDDEDWADHVDCHE</sequence>
<gene>
    <name evidence="2" type="ORF">FA13DRAFT_1733327</name>
</gene>
<feature type="compositionally biased region" description="Polar residues" evidence="1">
    <location>
        <begin position="1"/>
        <end position="12"/>
    </location>
</feature>
<comment type="caution">
    <text evidence="2">The sequence shown here is derived from an EMBL/GenBank/DDBJ whole genome shotgun (WGS) entry which is preliminary data.</text>
</comment>
<feature type="region of interest" description="Disordered" evidence="1">
    <location>
        <begin position="1"/>
        <end position="29"/>
    </location>
</feature>
<proteinExistence type="predicted"/>
<evidence type="ECO:0000313" key="3">
    <source>
        <dbReference type="Proteomes" id="UP000298030"/>
    </source>
</evidence>